<accession>A0A5J4VY43</accession>
<name>A0A5J4VY43_9EUKA</name>
<dbReference type="InterPro" id="IPR012677">
    <property type="entry name" value="Nucleotide-bd_a/b_plait_sf"/>
</dbReference>
<organism evidence="5 6">
    <name type="scientific">Streblomastix strix</name>
    <dbReference type="NCBI Taxonomy" id="222440"/>
    <lineage>
        <taxon>Eukaryota</taxon>
        <taxon>Metamonada</taxon>
        <taxon>Preaxostyla</taxon>
        <taxon>Oxymonadida</taxon>
        <taxon>Streblomastigidae</taxon>
        <taxon>Streblomastix</taxon>
    </lineage>
</organism>
<evidence type="ECO:0000256" key="3">
    <source>
        <dbReference type="PROSITE-ProRule" id="PRU00176"/>
    </source>
</evidence>
<proteinExistence type="predicted"/>
<dbReference type="InterPro" id="IPR035979">
    <property type="entry name" value="RBD_domain_sf"/>
</dbReference>
<evidence type="ECO:0000259" key="4">
    <source>
        <dbReference type="PROSITE" id="PS50102"/>
    </source>
</evidence>
<dbReference type="SMART" id="SM00360">
    <property type="entry name" value="RRM"/>
    <property type="match status" value="2"/>
</dbReference>
<keyword evidence="1" id="KW-0677">Repeat</keyword>
<dbReference type="OrthoDB" id="446113at2759"/>
<dbReference type="Proteomes" id="UP000324800">
    <property type="component" value="Unassembled WGS sequence"/>
</dbReference>
<dbReference type="PANTHER" id="PTHR47640">
    <property type="entry name" value="TRNA SELENOCYSTEINE 1-ASSOCIATED PROTEIN 1-RELATED-RELATED"/>
    <property type="match status" value="1"/>
</dbReference>
<dbReference type="EMBL" id="SNRW01004424">
    <property type="protein sequence ID" value="KAA6387320.1"/>
    <property type="molecule type" value="Genomic_DNA"/>
</dbReference>
<dbReference type="Pfam" id="PF00076">
    <property type="entry name" value="RRM_1"/>
    <property type="match status" value="2"/>
</dbReference>
<sequence>MTVQDKGQGSTIYIGDLDAEWDEFFLQKVLPDPQIWQIKVIHDKNTGRSSCYGFLECASPIAAQNIMAKYNQQRIPNTNRTFKLNWASYSSGKADNDYALYVGDLPSMVTDTILFQTFFAKFPSCKQAKVITDPQTGQSKNYGFVHFNTPEDFKSAIVRMNGQLCMGQPMRIRAATSTKRNAEFRGERELAEIESLVASQGGTVGYQFGVGRDDMYSEGEMGTGAVIDQNDPENTTIFVGNIESDVTEV</sequence>
<evidence type="ECO:0000313" key="6">
    <source>
        <dbReference type="Proteomes" id="UP000324800"/>
    </source>
</evidence>
<gene>
    <name evidence="5" type="ORF">EZS28_017156</name>
</gene>
<dbReference type="InterPro" id="IPR050825">
    <property type="entry name" value="RBM42_RBP45_47-like"/>
</dbReference>
<feature type="domain" description="RRM" evidence="4">
    <location>
        <begin position="10"/>
        <end position="89"/>
    </location>
</feature>
<dbReference type="Gene3D" id="3.30.70.330">
    <property type="match status" value="2"/>
</dbReference>
<dbReference type="SUPFAM" id="SSF54928">
    <property type="entry name" value="RNA-binding domain, RBD"/>
    <property type="match status" value="2"/>
</dbReference>
<dbReference type="PANTHER" id="PTHR47640:SF10">
    <property type="entry name" value="TRNA SELENOCYSTEINE 1-ASSOCIATED PROTEIN 1-RELATED"/>
    <property type="match status" value="1"/>
</dbReference>
<keyword evidence="2 3" id="KW-0694">RNA-binding</keyword>
<comment type="caution">
    <text evidence="5">The sequence shown here is derived from an EMBL/GenBank/DDBJ whole genome shotgun (WGS) entry which is preliminary data.</text>
</comment>
<dbReference type="AlphaFoldDB" id="A0A5J4VY43"/>
<dbReference type="GO" id="GO:0005829">
    <property type="term" value="C:cytosol"/>
    <property type="evidence" value="ECO:0007669"/>
    <property type="project" value="TreeGrafter"/>
</dbReference>
<evidence type="ECO:0000256" key="2">
    <source>
        <dbReference type="ARBA" id="ARBA00022884"/>
    </source>
</evidence>
<feature type="domain" description="RRM" evidence="4">
    <location>
        <begin position="98"/>
        <end position="177"/>
    </location>
</feature>
<evidence type="ECO:0000256" key="1">
    <source>
        <dbReference type="ARBA" id="ARBA00022737"/>
    </source>
</evidence>
<dbReference type="GO" id="GO:0003729">
    <property type="term" value="F:mRNA binding"/>
    <property type="evidence" value="ECO:0007669"/>
    <property type="project" value="InterPro"/>
</dbReference>
<dbReference type="InterPro" id="IPR000504">
    <property type="entry name" value="RRM_dom"/>
</dbReference>
<reference evidence="5 6" key="1">
    <citation type="submission" date="2019-03" db="EMBL/GenBank/DDBJ databases">
        <title>Single cell metagenomics reveals metabolic interactions within the superorganism composed of flagellate Streblomastix strix and complex community of Bacteroidetes bacteria on its surface.</title>
        <authorList>
            <person name="Treitli S.C."/>
            <person name="Kolisko M."/>
            <person name="Husnik F."/>
            <person name="Keeling P."/>
            <person name="Hampl V."/>
        </authorList>
    </citation>
    <scope>NUCLEOTIDE SEQUENCE [LARGE SCALE GENOMIC DNA]</scope>
    <source>
        <strain evidence="5">ST1C</strain>
    </source>
</reference>
<protein>
    <submittedName>
        <fullName evidence="5">Putative polyadenylate-binding protein RBP47</fullName>
    </submittedName>
</protein>
<evidence type="ECO:0000313" key="5">
    <source>
        <dbReference type="EMBL" id="KAA6387320.1"/>
    </source>
</evidence>
<dbReference type="PROSITE" id="PS50102">
    <property type="entry name" value="RRM"/>
    <property type="match status" value="2"/>
</dbReference>